<dbReference type="AlphaFoldDB" id="A0A8J6NXV5"/>
<proteinExistence type="predicted"/>
<reference evidence="1 2" key="1">
    <citation type="submission" date="2020-08" db="EMBL/GenBank/DDBJ databases">
        <title>Bridging the membrane lipid divide: bacteria of the FCB group superphylum have the potential to synthesize archaeal ether lipids.</title>
        <authorList>
            <person name="Villanueva L."/>
            <person name="Von Meijenfeldt F.A.B."/>
            <person name="Westbye A.B."/>
            <person name="Yadav S."/>
            <person name="Hopmans E.C."/>
            <person name="Dutilh B.E."/>
            <person name="Sinninghe Damste J.S."/>
        </authorList>
    </citation>
    <scope>NUCLEOTIDE SEQUENCE [LARGE SCALE GENOMIC DNA]</scope>
    <source>
        <strain evidence="1">NIOZ-UU17</strain>
    </source>
</reference>
<gene>
    <name evidence="1" type="ORF">H8D96_08505</name>
</gene>
<name>A0A8J6NXV5_9BACT</name>
<dbReference type="Proteomes" id="UP000605201">
    <property type="component" value="Unassembled WGS sequence"/>
</dbReference>
<evidence type="ECO:0000313" key="2">
    <source>
        <dbReference type="Proteomes" id="UP000605201"/>
    </source>
</evidence>
<comment type="caution">
    <text evidence="1">The sequence shown here is derived from an EMBL/GenBank/DDBJ whole genome shotgun (WGS) entry which is preliminary data.</text>
</comment>
<dbReference type="EMBL" id="JACNIG010000195">
    <property type="protein sequence ID" value="MBC8431949.1"/>
    <property type="molecule type" value="Genomic_DNA"/>
</dbReference>
<evidence type="ECO:0000313" key="1">
    <source>
        <dbReference type="EMBL" id="MBC8431949.1"/>
    </source>
</evidence>
<protein>
    <submittedName>
        <fullName evidence="1">Uncharacterized protein</fullName>
    </submittedName>
</protein>
<sequence length="131" mass="14751">MPNVRINGLKNRLYITLRDWEQADMFAYVQKIESACKALASGFTCLLVLQKNGLIHQKNKDLLFSTTDLISAYGASKVAYVRKTNGNSSISRLSPLNFQPFIPVEHALNIKEAENILDGKTPYIRSLQYVS</sequence>
<accession>A0A8J6NXV5</accession>
<organism evidence="1 2">
    <name type="scientific">Candidatus Desulfatibia vada</name>
    <dbReference type="NCBI Taxonomy" id="2841696"/>
    <lineage>
        <taxon>Bacteria</taxon>
        <taxon>Pseudomonadati</taxon>
        <taxon>Thermodesulfobacteriota</taxon>
        <taxon>Desulfobacteria</taxon>
        <taxon>Desulfobacterales</taxon>
        <taxon>Desulfobacterales incertae sedis</taxon>
        <taxon>Candidatus Desulfatibia</taxon>
    </lineage>
</organism>